<dbReference type="GO" id="GO:0009166">
    <property type="term" value="P:nucleotide catabolic process"/>
    <property type="evidence" value="ECO:0007669"/>
    <property type="project" value="InterPro"/>
</dbReference>
<dbReference type="SUPFAM" id="SSF55816">
    <property type="entry name" value="5'-nucleotidase (syn. UDP-sugar hydrolase), C-terminal domain"/>
    <property type="match status" value="1"/>
</dbReference>
<dbReference type="STRING" id="159291.SAMN05920897_10995"/>
<evidence type="ECO:0000259" key="4">
    <source>
        <dbReference type="Pfam" id="PF02872"/>
    </source>
</evidence>
<dbReference type="SUPFAM" id="SSF56300">
    <property type="entry name" value="Metallo-dependent phosphatases"/>
    <property type="match status" value="1"/>
</dbReference>
<dbReference type="GO" id="GO:0030288">
    <property type="term" value="C:outer membrane-bounded periplasmic space"/>
    <property type="evidence" value="ECO:0007669"/>
    <property type="project" value="TreeGrafter"/>
</dbReference>
<evidence type="ECO:0000313" key="6">
    <source>
        <dbReference type="Proteomes" id="UP000186400"/>
    </source>
</evidence>
<dbReference type="RefSeq" id="WP_076488804.1">
    <property type="nucleotide sequence ID" value="NZ_FTMS01000009.1"/>
</dbReference>
<comment type="similarity">
    <text evidence="2">Belongs to the 5'-nucleotidase family.</text>
</comment>
<evidence type="ECO:0000256" key="1">
    <source>
        <dbReference type="ARBA" id="ARBA00022729"/>
    </source>
</evidence>
<dbReference type="Pfam" id="PF00149">
    <property type="entry name" value="Metallophos"/>
    <property type="match status" value="1"/>
</dbReference>
<sequence length="514" mass="54826">MIRRQTIVAQLLTLGLVLATAFSLAMCGTAPEPREPASGSFTILHTNDMHGRIEEGRFDGMGTDRLAALIEAQRQEKGAVLLLDAGDTVHGLPITNIERGASMVEVMNLIGYDAMVAGNHEFNYGQDRLLELAELAEFPILAANVTVEADGSSLLPEYVIKESGGVTVAIFGLATPETLWKSHPGGTQGLAFGHPIEASQRMVDHLQGRADVIVALAHLGFEGDYDSRLVAEAVPGIDIIVDGHSHTLLPEGYRVGNTLIVQTEEYNKNLGVVDIVVEDGVVVSATASLITKEEAQNVEPHPGVVALIETIKERQGDILNEIVGETAVFLDGERESVRVRETAFANLVIDSMRDVADSDLAFSNGGGIRASIPVGEITRGQTIQVMPFGNQVVSVELTGAQVLEVIEIGVAAYPEAAGAFMHWSGLTFSYDPSRPAGERVDPADVRVNGNSLDLAATYSVATNDFLHAGGDGLDMLPELDYSTFGSMDEVFANYIGERSPVAPEIEGRITVIGE</sequence>
<keyword evidence="2" id="KW-0547">Nucleotide-binding</keyword>
<dbReference type="Pfam" id="PF02872">
    <property type="entry name" value="5_nucleotid_C"/>
    <property type="match status" value="1"/>
</dbReference>
<dbReference type="InterPro" id="IPR006179">
    <property type="entry name" value="5_nucleotidase/apyrase"/>
</dbReference>
<dbReference type="InterPro" id="IPR008334">
    <property type="entry name" value="5'-Nucleotdase_C"/>
</dbReference>
<dbReference type="PRINTS" id="PR01607">
    <property type="entry name" value="APYRASEFAMLY"/>
</dbReference>
<evidence type="ECO:0000313" key="5">
    <source>
        <dbReference type="EMBL" id="SIQ47647.1"/>
    </source>
</evidence>
<dbReference type="CDD" id="cd00845">
    <property type="entry name" value="MPP_UshA_N_like"/>
    <property type="match status" value="1"/>
</dbReference>
<accession>A0A1N6T351</accession>
<dbReference type="GO" id="GO:0016787">
    <property type="term" value="F:hydrolase activity"/>
    <property type="evidence" value="ECO:0007669"/>
    <property type="project" value="UniProtKB-KW"/>
</dbReference>
<dbReference type="PANTHER" id="PTHR11575">
    <property type="entry name" value="5'-NUCLEOTIDASE-RELATED"/>
    <property type="match status" value="1"/>
</dbReference>
<dbReference type="InterPro" id="IPR004843">
    <property type="entry name" value="Calcineurin-like_PHP"/>
</dbReference>
<feature type="domain" description="5'-Nucleotidase C-terminal" evidence="4">
    <location>
        <begin position="323"/>
        <end position="477"/>
    </location>
</feature>
<protein>
    <submittedName>
        <fullName evidence="5">5'-nucleotidase</fullName>
    </submittedName>
</protein>
<organism evidence="5 6">
    <name type="scientific">Alkalispirochaeta americana</name>
    <dbReference type="NCBI Taxonomy" id="159291"/>
    <lineage>
        <taxon>Bacteria</taxon>
        <taxon>Pseudomonadati</taxon>
        <taxon>Spirochaetota</taxon>
        <taxon>Spirochaetia</taxon>
        <taxon>Spirochaetales</taxon>
        <taxon>Spirochaetaceae</taxon>
        <taxon>Alkalispirochaeta</taxon>
    </lineage>
</organism>
<proteinExistence type="inferred from homology"/>
<dbReference type="InterPro" id="IPR036907">
    <property type="entry name" value="5'-Nucleotdase_C_sf"/>
</dbReference>
<dbReference type="InterPro" id="IPR029052">
    <property type="entry name" value="Metallo-depent_PP-like"/>
</dbReference>
<evidence type="ECO:0000259" key="3">
    <source>
        <dbReference type="Pfam" id="PF00149"/>
    </source>
</evidence>
<keyword evidence="1" id="KW-0732">Signal</keyword>
<feature type="domain" description="Calcineurin-like phosphoesterase" evidence="3">
    <location>
        <begin position="41"/>
        <end position="247"/>
    </location>
</feature>
<dbReference type="Gene3D" id="3.60.21.10">
    <property type="match status" value="1"/>
</dbReference>
<dbReference type="PANTHER" id="PTHR11575:SF24">
    <property type="entry name" value="5'-NUCLEOTIDASE"/>
    <property type="match status" value="1"/>
</dbReference>
<dbReference type="Proteomes" id="UP000186400">
    <property type="component" value="Unassembled WGS sequence"/>
</dbReference>
<keyword evidence="6" id="KW-1185">Reference proteome</keyword>
<gene>
    <name evidence="5" type="ORF">SAMN05920897_10995</name>
</gene>
<dbReference type="EMBL" id="FTMS01000009">
    <property type="protein sequence ID" value="SIQ47647.1"/>
    <property type="molecule type" value="Genomic_DNA"/>
</dbReference>
<keyword evidence="2" id="KW-0378">Hydrolase</keyword>
<dbReference type="Gene3D" id="3.90.780.10">
    <property type="entry name" value="5'-Nucleotidase, C-terminal domain"/>
    <property type="match status" value="1"/>
</dbReference>
<name>A0A1N6T351_9SPIO</name>
<dbReference type="OrthoDB" id="9800780at2"/>
<reference evidence="5 6" key="1">
    <citation type="submission" date="2017-01" db="EMBL/GenBank/DDBJ databases">
        <authorList>
            <person name="Mah S.A."/>
            <person name="Swanson W.J."/>
            <person name="Moy G.W."/>
            <person name="Vacquier V.D."/>
        </authorList>
    </citation>
    <scope>NUCLEOTIDE SEQUENCE [LARGE SCALE GENOMIC DNA]</scope>
    <source>
        <strain evidence="5 6">ASpG1</strain>
    </source>
</reference>
<evidence type="ECO:0000256" key="2">
    <source>
        <dbReference type="RuleBase" id="RU362119"/>
    </source>
</evidence>
<dbReference type="GO" id="GO:0000166">
    <property type="term" value="F:nucleotide binding"/>
    <property type="evidence" value="ECO:0007669"/>
    <property type="project" value="UniProtKB-KW"/>
</dbReference>
<dbReference type="AlphaFoldDB" id="A0A1N6T351"/>